<dbReference type="STRING" id="504474.cu0445"/>
<dbReference type="GeneID" id="60605245"/>
<evidence type="ECO:0000313" key="3">
    <source>
        <dbReference type="Proteomes" id="UP000001727"/>
    </source>
</evidence>
<dbReference type="KEGG" id="cur:cu0445"/>
<dbReference type="RefSeq" id="WP_012359698.1">
    <property type="nucleotide sequence ID" value="NC_010545.1"/>
</dbReference>
<evidence type="ECO:0000256" key="1">
    <source>
        <dbReference type="SAM" id="Phobius"/>
    </source>
</evidence>
<reference evidence="2 3" key="1">
    <citation type="journal article" date="2008" name="J. Biotechnol.">
        <title>The lifestyle of Corynebacterium urealyticum derived from its complete genome sequence established by pyrosequencing.</title>
        <authorList>
            <person name="Tauch A."/>
            <person name="Trost E."/>
            <person name="Tilker A."/>
            <person name="Ludewig U."/>
            <person name="Schneiker S."/>
            <person name="Goesmann A."/>
            <person name="Arnold W."/>
            <person name="Bekel T."/>
            <person name="Brinkrolf K."/>
            <person name="Brune I."/>
            <person name="Goetker S."/>
            <person name="Kalinowski J."/>
            <person name="Kamp P.-B."/>
            <person name="Lobo F.P."/>
            <person name="Viehoever P."/>
            <person name="Weisshaar B."/>
            <person name="Soriano F."/>
            <person name="Droege M."/>
            <person name="Puehler A."/>
        </authorList>
    </citation>
    <scope>NUCLEOTIDE SEQUENCE [LARGE SCALE GENOMIC DNA]</scope>
    <source>
        <strain evidence="3">ATCC 43042 / DSM 7109</strain>
    </source>
</reference>
<gene>
    <name evidence="2" type="ordered locus">cu0445</name>
</gene>
<protein>
    <submittedName>
        <fullName evidence="2">Uncharacterized protein</fullName>
    </submittedName>
</protein>
<keyword evidence="1" id="KW-1133">Transmembrane helix</keyword>
<evidence type="ECO:0000313" key="2">
    <source>
        <dbReference type="EMBL" id="CAQ04405.1"/>
    </source>
</evidence>
<organism evidence="2 3">
    <name type="scientific">Corynebacterium urealyticum (strain ATCC 43042 / DSM 7109)</name>
    <dbReference type="NCBI Taxonomy" id="504474"/>
    <lineage>
        <taxon>Bacteria</taxon>
        <taxon>Bacillati</taxon>
        <taxon>Actinomycetota</taxon>
        <taxon>Actinomycetes</taxon>
        <taxon>Mycobacteriales</taxon>
        <taxon>Corynebacteriaceae</taxon>
        <taxon>Corynebacterium</taxon>
    </lineage>
</organism>
<proteinExistence type="predicted"/>
<keyword evidence="1" id="KW-0812">Transmembrane</keyword>
<dbReference type="eggNOG" id="ENOG50323JF">
    <property type="taxonomic scope" value="Bacteria"/>
</dbReference>
<feature type="transmembrane region" description="Helical" evidence="1">
    <location>
        <begin position="36"/>
        <end position="54"/>
    </location>
</feature>
<dbReference type="AlphaFoldDB" id="B1VF66"/>
<name>B1VF66_CORU7</name>
<sequence length="192" mass="20839">MTDNHIDPTDQPDAVTNKFTEAEEHDRGTQRVSPKLLGIIGTVFLVIGAITWIVSLSSIKGFSEDHPTAVKSDTSYYLLADKDALEATACGFFGPGSTPIHDKVEDLEDLTDEDVKIKDVSLPFTKVKGVYARVEFTENLQGAHIQCNEGKNYISTKSGGTLNALRWISMIGVGSGIALLIVSAVLRGRETR</sequence>
<keyword evidence="3" id="KW-1185">Reference proteome</keyword>
<dbReference type="EMBL" id="AM942444">
    <property type="protein sequence ID" value="CAQ04405.1"/>
    <property type="molecule type" value="Genomic_DNA"/>
</dbReference>
<keyword evidence="1" id="KW-0472">Membrane</keyword>
<dbReference type="Proteomes" id="UP000001727">
    <property type="component" value="Chromosome"/>
</dbReference>
<dbReference type="HOGENOM" id="CLU_1413072_0_0_11"/>
<feature type="transmembrane region" description="Helical" evidence="1">
    <location>
        <begin position="167"/>
        <end position="186"/>
    </location>
</feature>
<accession>B1VF66</accession>